<dbReference type="InterPro" id="IPR021891">
    <property type="entry name" value="Telomerase_RBD"/>
</dbReference>
<feature type="region of interest" description="Disordered" evidence="14">
    <location>
        <begin position="1"/>
        <end position="20"/>
    </location>
</feature>
<comment type="similarity">
    <text evidence="1 13">Belongs to the reverse transcriptase family. Telomerase subfamily.</text>
</comment>
<evidence type="ECO:0000256" key="12">
    <source>
        <dbReference type="ARBA" id="ARBA00048173"/>
    </source>
</evidence>
<evidence type="ECO:0000259" key="15">
    <source>
        <dbReference type="PROSITE" id="PS50878"/>
    </source>
</evidence>
<feature type="region of interest" description="Disordered" evidence="14">
    <location>
        <begin position="238"/>
        <end position="265"/>
    </location>
</feature>
<dbReference type="PRINTS" id="PR01365">
    <property type="entry name" value="TELOMERASERT"/>
</dbReference>
<dbReference type="EC" id="2.7.7.49" evidence="2 13"/>
<evidence type="ECO:0000313" key="17">
    <source>
        <dbReference type="Proteomes" id="UP001168146"/>
    </source>
</evidence>
<protein>
    <recommendedName>
        <fullName evidence="3 13">Telomerase reverse transcriptase</fullName>
        <ecNumber evidence="2 13">2.7.7.49</ecNumber>
    </recommendedName>
    <alternativeName>
        <fullName evidence="13">Telomerase catalytic subunit</fullName>
    </alternativeName>
</protein>
<evidence type="ECO:0000256" key="13">
    <source>
        <dbReference type="RuleBase" id="RU365061"/>
    </source>
</evidence>
<evidence type="ECO:0000313" key="16">
    <source>
        <dbReference type="EMBL" id="KAK0325996.1"/>
    </source>
</evidence>
<dbReference type="PANTHER" id="PTHR12066">
    <property type="entry name" value="TELOMERASE REVERSE TRANSCRIPTASE"/>
    <property type="match status" value="1"/>
</dbReference>
<keyword evidence="11 13" id="KW-0539">Nucleus</keyword>
<dbReference type="SUPFAM" id="SSF56672">
    <property type="entry name" value="DNA/RNA polymerases"/>
    <property type="match status" value="1"/>
</dbReference>
<feature type="domain" description="Reverse transcriptase" evidence="15">
    <location>
        <begin position="581"/>
        <end position="916"/>
    </location>
</feature>
<gene>
    <name evidence="16" type="primary">EST2_1</name>
    <name evidence="16" type="ORF">LTR82_002741</name>
</gene>
<evidence type="ECO:0000256" key="7">
    <source>
        <dbReference type="ARBA" id="ARBA00022723"/>
    </source>
</evidence>
<dbReference type="Pfam" id="PF00078">
    <property type="entry name" value="RVT_1"/>
    <property type="match status" value="1"/>
</dbReference>
<dbReference type="InterPro" id="IPR003545">
    <property type="entry name" value="Telomerase_RT"/>
</dbReference>
<dbReference type="InterPro" id="IPR049139">
    <property type="entry name" value="TERT_C"/>
</dbReference>
<dbReference type="GO" id="GO:0000781">
    <property type="term" value="C:chromosome, telomeric region"/>
    <property type="evidence" value="ECO:0007669"/>
    <property type="project" value="UniProtKB-SubCell"/>
</dbReference>
<evidence type="ECO:0000256" key="6">
    <source>
        <dbReference type="ARBA" id="ARBA00022695"/>
    </source>
</evidence>
<name>A0AAN6FWZ1_9PEZI</name>
<evidence type="ECO:0000256" key="14">
    <source>
        <dbReference type="SAM" id="MobiDB-lite"/>
    </source>
</evidence>
<keyword evidence="5 13" id="KW-0808">Transferase</keyword>
<accession>A0AAN6FWZ1</accession>
<dbReference type="GO" id="GO:0007004">
    <property type="term" value="P:telomere maintenance via telomerase"/>
    <property type="evidence" value="ECO:0007669"/>
    <property type="project" value="TreeGrafter"/>
</dbReference>
<evidence type="ECO:0000256" key="1">
    <source>
        <dbReference type="ARBA" id="ARBA00008001"/>
    </source>
</evidence>
<dbReference type="AlphaFoldDB" id="A0AAN6FWZ1"/>
<feature type="region of interest" description="Disordered" evidence="14">
    <location>
        <begin position="356"/>
        <end position="375"/>
    </location>
</feature>
<comment type="subcellular location">
    <subcellularLocation>
        <location evidence="13">Nucleus</location>
    </subcellularLocation>
    <subcellularLocation>
        <location evidence="13">Chromosome</location>
        <location evidence="13">Telomere</location>
    </subcellularLocation>
</comment>
<evidence type="ECO:0000256" key="11">
    <source>
        <dbReference type="ARBA" id="ARBA00023242"/>
    </source>
</evidence>
<dbReference type="Gene3D" id="1.10.132.70">
    <property type="match status" value="1"/>
</dbReference>
<dbReference type="Pfam" id="PF12009">
    <property type="entry name" value="Telomerase_RBD"/>
    <property type="match status" value="1"/>
</dbReference>
<dbReference type="SMART" id="SM00975">
    <property type="entry name" value="Telomerase_RBD"/>
    <property type="match status" value="1"/>
</dbReference>
<evidence type="ECO:0000256" key="4">
    <source>
        <dbReference type="ARBA" id="ARBA00022454"/>
    </source>
</evidence>
<dbReference type="GO" id="GO:0070034">
    <property type="term" value="F:telomerase RNA binding"/>
    <property type="evidence" value="ECO:0007669"/>
    <property type="project" value="TreeGrafter"/>
</dbReference>
<dbReference type="GO" id="GO:0000333">
    <property type="term" value="C:telomerase catalytic core complex"/>
    <property type="evidence" value="ECO:0007669"/>
    <property type="project" value="TreeGrafter"/>
</dbReference>
<dbReference type="PANTHER" id="PTHR12066:SF0">
    <property type="entry name" value="TELOMERASE REVERSE TRANSCRIPTASE"/>
    <property type="match status" value="1"/>
</dbReference>
<dbReference type="InterPro" id="IPR043502">
    <property type="entry name" value="DNA/RNA_pol_sf"/>
</dbReference>
<comment type="catalytic activity">
    <reaction evidence="12 13">
        <text>DNA(n) + a 2'-deoxyribonucleoside 5'-triphosphate = DNA(n+1) + diphosphate</text>
        <dbReference type="Rhea" id="RHEA:22508"/>
        <dbReference type="Rhea" id="RHEA-COMP:17339"/>
        <dbReference type="Rhea" id="RHEA-COMP:17340"/>
        <dbReference type="ChEBI" id="CHEBI:33019"/>
        <dbReference type="ChEBI" id="CHEBI:61560"/>
        <dbReference type="ChEBI" id="CHEBI:173112"/>
        <dbReference type="EC" id="2.7.7.49"/>
    </reaction>
</comment>
<evidence type="ECO:0000256" key="10">
    <source>
        <dbReference type="ARBA" id="ARBA00022918"/>
    </source>
</evidence>
<dbReference type="GO" id="GO:0046872">
    <property type="term" value="F:metal ion binding"/>
    <property type="evidence" value="ECO:0007669"/>
    <property type="project" value="UniProtKB-KW"/>
</dbReference>
<evidence type="ECO:0000256" key="2">
    <source>
        <dbReference type="ARBA" id="ARBA00012493"/>
    </source>
</evidence>
<organism evidence="16 17">
    <name type="scientific">Friedmanniomyces endolithicus</name>
    <dbReference type="NCBI Taxonomy" id="329885"/>
    <lineage>
        <taxon>Eukaryota</taxon>
        <taxon>Fungi</taxon>
        <taxon>Dikarya</taxon>
        <taxon>Ascomycota</taxon>
        <taxon>Pezizomycotina</taxon>
        <taxon>Dothideomycetes</taxon>
        <taxon>Dothideomycetidae</taxon>
        <taxon>Mycosphaerellales</taxon>
        <taxon>Teratosphaeriaceae</taxon>
        <taxon>Friedmanniomyces</taxon>
    </lineage>
</organism>
<keyword evidence="10 13" id="KW-0695">RNA-directed DNA polymerase</keyword>
<evidence type="ECO:0000256" key="8">
    <source>
        <dbReference type="ARBA" id="ARBA00022842"/>
    </source>
</evidence>
<dbReference type="CDD" id="cd01648">
    <property type="entry name" value="TERT"/>
    <property type="match status" value="1"/>
</dbReference>
<proteinExistence type="inferred from homology"/>
<sequence>MKRKRKTPSAETAFKKPRTAIGSTSYPTTALLRQYYPHVSTLREYLVSRLSKGSKQTSRHLLRYGDGSQPDDDTAVVQLLDKTLIGCFDQSSVVNHESLDHDITVFTQQLSECSEVIGPTQGAFKQSETVDFVIWSLFQRQHSWRRPAHILCHGYQRTTSRGDGGELEIVPGIPGILSSCANPYVQTLKGKPWSILPSLLGRKAELIIGGMLMEAGVFTPIDGSSNLIQLSGTPMSDLKPQIAKPTNTESVSHKSQSLTSTGGRSHTEMLFVRHRMLYARPSLTSRGQPRVGPNHLHVLNRLRKTDDDTETVQVMKYIFPRQFGLHNVFTSDVDPAETAMRFKDYTLREKEIMAADQSAKRKVTTTDPVGMQSKPCHLPKRLRGAAFRLVQSIRRRHMRCPYHALLQHYCPRRVSDQAAESSSIRTASTPVEVSAFCRAVVLHVFPNALWGSSAAGAHNRTLLLRKVDQFVRLRRYETMSVHDVLQGVKIRDVDWLAPPSLDNHSHLSSTDFSKRGELMAEVLYYLFDSFLIPLIRGTFHVTESNVHRNQLFYFRHDDWRAMTEPALSSLKAGMLEECSAADVRKMLAKRALGVSQVRLLPKESGMRPIINLRRRAQRLQHGQMVLGKSINSLLTPAFSVLNFEKAARPEMLGSALFSVDDIFPRLQAFKDELQRNGHGDSPLYFAKVDVQSCFDTIPQKHLMALASTIVRDDSYRIARYARAKLVSGQSKQSPGFGARPSWKFLTKASASSRPFNFSNEAAADTNEGRSRTVYIDNVVQRAESRKAVLDLLEEHVQANLIRIDKRYYRQKRGIPQGSIVSSLLCSYLYAGLERDVLGFLAEGHTLLLRLIDDFLVISTDRSIAERFMHVMHAGIPEYGVQVKAEKSRANFDILVQGKAIARLPPQSDFAYCGHAINTVTLDLSKDHERRRKTNMADSVTVEFSRLPGQTFHRKTLNAVKLQMHAMLLSTKYNRVQTVWANLYHNFSEVALKSYHYIHSLPAGKAPGEGLVIRTLDEVVKLACVLMKRRKTTSKDVLPHQCCVSNAQARWLAYTAFCAVFLQRQTKHGGLLKWLKAQLASRDLGMQRKLLGPVAKAYR</sequence>
<comment type="function">
    <text evidence="13">Telomerase is a ribonucleoprotein enzyme essential for the replication of chromosome termini in most eukaryotes. It elongates telomeres. It is a reverse transcriptase that adds simple sequence repeats to chromosome ends by copying a template sequence within the RNA component of the enzyme.</text>
</comment>
<evidence type="ECO:0000256" key="5">
    <source>
        <dbReference type="ARBA" id="ARBA00022679"/>
    </source>
</evidence>
<keyword evidence="6 13" id="KW-0548">Nucleotidyltransferase</keyword>
<dbReference type="EMBL" id="JASUXU010000005">
    <property type="protein sequence ID" value="KAK0325996.1"/>
    <property type="molecule type" value="Genomic_DNA"/>
</dbReference>
<keyword evidence="9 13" id="KW-0779">Telomere</keyword>
<evidence type="ECO:0000256" key="9">
    <source>
        <dbReference type="ARBA" id="ARBA00022895"/>
    </source>
</evidence>
<dbReference type="Gene3D" id="3.30.70.2630">
    <property type="match status" value="1"/>
</dbReference>
<reference evidence="16" key="1">
    <citation type="submission" date="2021-12" db="EMBL/GenBank/DDBJ databases">
        <title>Black yeast isolated from Biological Soil Crust.</title>
        <authorList>
            <person name="Kurbessoian T."/>
        </authorList>
    </citation>
    <scope>NUCLEOTIDE SEQUENCE</scope>
    <source>
        <strain evidence="16">CCFEE 5208</strain>
    </source>
</reference>
<dbReference type="Pfam" id="PF21399">
    <property type="entry name" value="TERT_C"/>
    <property type="match status" value="1"/>
</dbReference>
<keyword evidence="7 13" id="KW-0479">Metal-binding</keyword>
<keyword evidence="4 13" id="KW-0158">Chromosome</keyword>
<comment type="caution">
    <text evidence="16">The sequence shown here is derived from an EMBL/GenBank/DDBJ whole genome shotgun (WGS) entry which is preliminary data.</text>
</comment>
<dbReference type="PROSITE" id="PS50878">
    <property type="entry name" value="RT_POL"/>
    <property type="match status" value="1"/>
</dbReference>
<dbReference type="InterPro" id="IPR000477">
    <property type="entry name" value="RT_dom"/>
</dbReference>
<dbReference type="GO" id="GO:0003720">
    <property type="term" value="F:telomerase activity"/>
    <property type="evidence" value="ECO:0007669"/>
    <property type="project" value="InterPro"/>
</dbReference>
<evidence type="ECO:0000256" key="3">
    <source>
        <dbReference type="ARBA" id="ARBA00016182"/>
    </source>
</evidence>
<dbReference type="Gene3D" id="1.10.357.90">
    <property type="match status" value="1"/>
</dbReference>
<feature type="compositionally biased region" description="Polar residues" evidence="14">
    <location>
        <begin position="244"/>
        <end position="264"/>
    </location>
</feature>
<keyword evidence="8 13" id="KW-0460">Magnesium</keyword>
<dbReference type="GO" id="GO:0042162">
    <property type="term" value="F:telomeric DNA binding"/>
    <property type="evidence" value="ECO:0007669"/>
    <property type="project" value="TreeGrafter"/>
</dbReference>
<dbReference type="Proteomes" id="UP001168146">
    <property type="component" value="Unassembled WGS sequence"/>
</dbReference>